<dbReference type="Gene3D" id="2.170.8.10">
    <property type="entry name" value="Phosphoenolpyruvate Carboxykinase, domain 2"/>
    <property type="match status" value="1"/>
</dbReference>
<feature type="binding site" evidence="11">
    <location>
        <position position="336"/>
    </location>
    <ligand>
        <name>substrate</name>
    </ligand>
</feature>
<evidence type="ECO:0000256" key="8">
    <source>
        <dbReference type="ARBA" id="ARBA00023211"/>
    </source>
</evidence>
<dbReference type="GO" id="GO:0016301">
    <property type="term" value="F:kinase activity"/>
    <property type="evidence" value="ECO:0007669"/>
    <property type="project" value="UniProtKB-KW"/>
</dbReference>
<feature type="binding site" evidence="11">
    <location>
        <position position="234"/>
    </location>
    <ligand>
        <name>ATP</name>
        <dbReference type="ChEBI" id="CHEBI:30616"/>
    </ligand>
</feature>
<dbReference type="KEGG" id="aeh:Mlg_2591"/>
<feature type="binding site" evidence="11">
    <location>
        <position position="215"/>
    </location>
    <ligand>
        <name>ATP</name>
        <dbReference type="ChEBI" id="CHEBI:30616"/>
    </ligand>
</feature>
<evidence type="ECO:0000256" key="7">
    <source>
        <dbReference type="ARBA" id="ARBA00022840"/>
    </source>
</evidence>
<sequence>MNTTLNGQPDTPQKTRSLHVTFSLAKHGIEVAEVLRNPAPARLYEEALAHEKGSAISSTGALIARSGEKTGRSPKDKRVAHHPEVTDDVWWGDVNIEMEPDSFDALQQQAVNYLNTRDRLYVIDAYAGWDPRYRVKVRVICERAYHALFMHNMLIRPNREELADFGEPDYTIYNAGRLAANQELPGVTSSTSVSLCLSRGEFVILGTEYAGEMKKGVFTIMNYIMPKQGVLSMHCSANEGHDGDVSVFFGLSGTGKTTLSADPRRRLIGDDEHCWTDEGVFNIEGGCYAKAIGLDPRAEPEIYNAIRFGAVLENVVYDPVTREVDYHDGSITENTRCSYPIEFIPNARLPCVGGTPKNVIFLTCDAFSVLPPVSKLTPAQAMYHFISGYTAKVAGTEMGVTEPQATFSACFGAPFLVLHPTHYAELLAEKIRATGVQVWLVNTGWTGGPYGEGRRMSLAHTRAIIDAIHDGSLKDQETVTDPTFGVQVPLQCHGVPDEVLIPAKTWADPAAYEEMAQHLAGLFHKNFQAYADQASPEIVAAAPRVGEMA</sequence>
<comment type="similarity">
    <text evidence="2 11">Belongs to the phosphoenolpyruvate carboxykinase (ATP) family.</text>
</comment>
<comment type="function">
    <text evidence="11">Involved in the gluconeogenesis. Catalyzes the conversion of oxaloacetate (OAA) to phosphoenolpyruvate (PEP) through direct phosphoryl transfer between the nucleoside triphosphate and OAA.</text>
</comment>
<evidence type="ECO:0000256" key="6">
    <source>
        <dbReference type="ARBA" id="ARBA00022793"/>
    </source>
</evidence>
<keyword evidence="4 11" id="KW-0312">Gluconeogenesis</keyword>
<keyword evidence="8 11" id="KW-0464">Manganese</keyword>
<dbReference type="PANTHER" id="PTHR30031">
    <property type="entry name" value="PHOSPHOENOLPYRUVATE CARBOXYKINASE ATP"/>
    <property type="match status" value="1"/>
</dbReference>
<evidence type="ECO:0000256" key="9">
    <source>
        <dbReference type="ARBA" id="ARBA00023239"/>
    </source>
</evidence>
<evidence type="ECO:0000313" key="13">
    <source>
        <dbReference type="Proteomes" id="UP000001962"/>
    </source>
</evidence>
<keyword evidence="5 11" id="KW-0547">Nucleotide-binding</keyword>
<dbReference type="GO" id="GO:0005829">
    <property type="term" value="C:cytosol"/>
    <property type="evidence" value="ECO:0007669"/>
    <property type="project" value="TreeGrafter"/>
</dbReference>
<comment type="subunit">
    <text evidence="11">Monomer.</text>
</comment>
<comment type="subcellular location">
    <subcellularLocation>
        <location evidence="11">Cytoplasm</location>
    </subcellularLocation>
</comment>
<keyword evidence="12" id="KW-0670">Pyruvate</keyword>
<accession>Q0A5F6</accession>
<dbReference type="eggNOG" id="COG1866">
    <property type="taxonomic scope" value="Bacteria"/>
</dbReference>
<dbReference type="InterPro" id="IPR015994">
    <property type="entry name" value="PEPCK_ATP_CS"/>
</dbReference>
<evidence type="ECO:0000256" key="5">
    <source>
        <dbReference type="ARBA" id="ARBA00022741"/>
    </source>
</evidence>
<dbReference type="NCBIfam" id="NF006821">
    <property type="entry name" value="PRK09344.1-3"/>
    <property type="match status" value="1"/>
</dbReference>
<dbReference type="UniPathway" id="UPA00138"/>
<organism evidence="12 13">
    <name type="scientific">Alkalilimnicola ehrlichii (strain ATCC BAA-1101 / DSM 17681 / MLHE-1)</name>
    <dbReference type="NCBI Taxonomy" id="187272"/>
    <lineage>
        <taxon>Bacteria</taxon>
        <taxon>Pseudomonadati</taxon>
        <taxon>Pseudomonadota</taxon>
        <taxon>Gammaproteobacteria</taxon>
        <taxon>Chromatiales</taxon>
        <taxon>Ectothiorhodospiraceae</taxon>
        <taxon>Alkalilimnicola</taxon>
    </lineage>
</organism>
<dbReference type="InterPro" id="IPR008210">
    <property type="entry name" value="PEP_carboxykinase_N"/>
</dbReference>
<feature type="binding site" evidence="11">
    <location>
        <position position="461"/>
    </location>
    <ligand>
        <name>ATP</name>
        <dbReference type="ChEBI" id="CHEBI:30616"/>
    </ligand>
</feature>
<evidence type="ECO:0000256" key="10">
    <source>
        <dbReference type="ARBA" id="ARBA00047371"/>
    </source>
</evidence>
<comment type="cofactor">
    <cofactor evidence="11">
        <name>Mn(2+)</name>
        <dbReference type="ChEBI" id="CHEBI:29035"/>
    </cofactor>
    <text evidence="11">Binds 1 Mn(2+) ion per subunit.</text>
</comment>
<dbReference type="NCBIfam" id="NF006820">
    <property type="entry name" value="PRK09344.1-2"/>
    <property type="match status" value="1"/>
</dbReference>
<keyword evidence="11" id="KW-0963">Cytoplasm</keyword>
<feature type="binding site" evidence="11">
    <location>
        <position position="215"/>
    </location>
    <ligand>
        <name>substrate</name>
    </ligand>
</feature>
<feature type="binding site" evidence="11">
    <location>
        <position position="336"/>
    </location>
    <ligand>
        <name>ATP</name>
        <dbReference type="ChEBI" id="CHEBI:30616"/>
    </ligand>
</feature>
<dbReference type="PROSITE" id="PS00532">
    <property type="entry name" value="PEPCK_ATP"/>
    <property type="match status" value="1"/>
</dbReference>
<dbReference type="GO" id="GO:0006094">
    <property type="term" value="P:gluconeogenesis"/>
    <property type="evidence" value="ECO:0007669"/>
    <property type="project" value="UniProtKB-UniRule"/>
</dbReference>
<reference evidence="13" key="1">
    <citation type="submission" date="2006-08" db="EMBL/GenBank/DDBJ databases">
        <title>Complete sequence of Alkalilimnicola ehrilichei MLHE-1.</title>
        <authorList>
            <person name="Copeland A."/>
            <person name="Lucas S."/>
            <person name="Lapidus A."/>
            <person name="Barry K."/>
            <person name="Detter J.C."/>
            <person name="Glavina del Rio T."/>
            <person name="Hammon N."/>
            <person name="Israni S."/>
            <person name="Dalin E."/>
            <person name="Tice H."/>
            <person name="Pitluck S."/>
            <person name="Sims D."/>
            <person name="Brettin T."/>
            <person name="Bruce D."/>
            <person name="Han C."/>
            <person name="Tapia R."/>
            <person name="Gilna P."/>
            <person name="Schmutz J."/>
            <person name="Larimer F."/>
            <person name="Land M."/>
            <person name="Hauser L."/>
            <person name="Kyrpides N."/>
            <person name="Mikhailova N."/>
            <person name="Oremland R.S."/>
            <person name="Hoeft S.E."/>
            <person name="Switzer-Blum J."/>
            <person name="Kulp T."/>
            <person name="King G."/>
            <person name="Tabita R."/>
            <person name="Witte B."/>
            <person name="Santini J.M."/>
            <person name="Basu P."/>
            <person name="Hollibaugh J.T."/>
            <person name="Xie G."/>
            <person name="Stolz J.F."/>
            <person name="Richardson P."/>
        </authorList>
    </citation>
    <scope>NUCLEOTIDE SEQUENCE [LARGE SCALE GENOMIC DNA]</scope>
    <source>
        <strain evidence="13">ATCC BAA-1101 / DSM 17681 / MLHE-1</strain>
    </source>
</reference>
<dbReference type="EMBL" id="CP000453">
    <property type="protein sequence ID" value="ABI57931.1"/>
    <property type="molecule type" value="Genomic_DNA"/>
</dbReference>
<dbReference type="SUPFAM" id="SSF68923">
    <property type="entry name" value="PEP carboxykinase N-terminal domain"/>
    <property type="match status" value="1"/>
</dbReference>
<dbReference type="Gene3D" id="3.90.228.20">
    <property type="match status" value="1"/>
</dbReference>
<dbReference type="Proteomes" id="UP000001962">
    <property type="component" value="Chromosome"/>
</dbReference>
<keyword evidence="11" id="KW-0479">Metal-binding</keyword>
<protein>
    <recommendedName>
        <fullName evidence="3 11">Phosphoenolpyruvate carboxykinase (ATP)</fullName>
        <shortName evidence="11">PCK</shortName>
        <shortName evidence="11">PEP carboxykinase</shortName>
        <shortName evidence="11">PEPCK</shortName>
        <ecNumber evidence="3 11">4.1.1.49</ecNumber>
    </recommendedName>
</protein>
<dbReference type="NCBIfam" id="TIGR00224">
    <property type="entry name" value="pckA"/>
    <property type="match status" value="1"/>
</dbReference>
<dbReference type="HOGENOM" id="CLU_018247_0_1_6"/>
<evidence type="ECO:0000256" key="1">
    <source>
        <dbReference type="ARBA" id="ARBA00004742"/>
    </source>
</evidence>
<feature type="binding site" evidence="11">
    <location>
        <position position="209"/>
    </location>
    <ligand>
        <name>substrate</name>
    </ligand>
</feature>
<evidence type="ECO:0000256" key="4">
    <source>
        <dbReference type="ARBA" id="ARBA00022432"/>
    </source>
</evidence>
<keyword evidence="12" id="KW-0808">Transferase</keyword>
<dbReference type="InterPro" id="IPR001272">
    <property type="entry name" value="PEP_carboxykinase_ATP"/>
</dbReference>
<dbReference type="HAMAP" id="MF_00453">
    <property type="entry name" value="PEPCK_ATP"/>
    <property type="match status" value="1"/>
</dbReference>
<gene>
    <name evidence="11" type="primary">pckA</name>
    <name evidence="12" type="ordered locus">Mlg_2591</name>
</gene>
<feature type="binding site" evidence="11">
    <location>
        <begin position="250"/>
        <end position="258"/>
    </location>
    <ligand>
        <name>ATP</name>
        <dbReference type="ChEBI" id="CHEBI:30616"/>
    </ligand>
</feature>
<dbReference type="GO" id="GO:0004612">
    <property type="term" value="F:phosphoenolpyruvate carboxykinase (ATP) activity"/>
    <property type="evidence" value="ECO:0007669"/>
    <property type="project" value="UniProtKB-UniRule"/>
</dbReference>
<dbReference type="CDD" id="cd00484">
    <property type="entry name" value="PEPCK_ATP"/>
    <property type="match status" value="1"/>
</dbReference>
<keyword evidence="9 11" id="KW-0456">Lyase</keyword>
<dbReference type="EC" id="4.1.1.49" evidence="3 11"/>
<dbReference type="GO" id="GO:0046872">
    <property type="term" value="F:metal ion binding"/>
    <property type="evidence" value="ECO:0007669"/>
    <property type="project" value="UniProtKB-KW"/>
</dbReference>
<keyword evidence="12" id="KW-0418">Kinase</keyword>
<evidence type="ECO:0000256" key="3">
    <source>
        <dbReference type="ARBA" id="ARBA00012363"/>
    </source>
</evidence>
<dbReference type="Pfam" id="PF01293">
    <property type="entry name" value="PEPCK_ATP"/>
    <property type="match status" value="1"/>
</dbReference>
<feature type="binding site" evidence="11">
    <location>
        <position position="215"/>
    </location>
    <ligand>
        <name>Mn(2+)</name>
        <dbReference type="ChEBI" id="CHEBI:29035"/>
    </ligand>
</feature>
<evidence type="ECO:0000256" key="11">
    <source>
        <dbReference type="HAMAP-Rule" id="MF_00453"/>
    </source>
</evidence>
<evidence type="ECO:0000256" key="2">
    <source>
        <dbReference type="ARBA" id="ARBA00006052"/>
    </source>
</evidence>
<feature type="binding site" evidence="11">
    <location>
        <position position="271"/>
    </location>
    <ligand>
        <name>Mn(2+)</name>
        <dbReference type="ChEBI" id="CHEBI:29035"/>
    </ligand>
</feature>
<dbReference type="InterPro" id="IPR013035">
    <property type="entry name" value="PEP_carboxykinase_C"/>
</dbReference>
<comment type="pathway">
    <text evidence="1 11">Carbohydrate biosynthesis; gluconeogenesis.</text>
</comment>
<dbReference type="AlphaFoldDB" id="Q0A5F6"/>
<dbReference type="OrthoDB" id="9806325at2"/>
<proteinExistence type="inferred from homology"/>
<dbReference type="Gene3D" id="3.40.449.10">
    <property type="entry name" value="Phosphoenolpyruvate Carboxykinase, domain 1"/>
    <property type="match status" value="1"/>
</dbReference>
<comment type="catalytic activity">
    <reaction evidence="10 11">
        <text>oxaloacetate + ATP = phosphoenolpyruvate + ADP + CO2</text>
        <dbReference type="Rhea" id="RHEA:18617"/>
        <dbReference type="ChEBI" id="CHEBI:16452"/>
        <dbReference type="ChEBI" id="CHEBI:16526"/>
        <dbReference type="ChEBI" id="CHEBI:30616"/>
        <dbReference type="ChEBI" id="CHEBI:58702"/>
        <dbReference type="ChEBI" id="CHEBI:456216"/>
        <dbReference type="EC" id="4.1.1.49"/>
    </reaction>
</comment>
<keyword evidence="13" id="KW-1185">Reference proteome</keyword>
<keyword evidence="6 11" id="KW-0210">Decarboxylase</keyword>
<feature type="binding site" evidence="11">
    <location>
        <position position="72"/>
    </location>
    <ligand>
        <name>substrate</name>
    </ligand>
</feature>
<dbReference type="FunFam" id="2.170.8.10:FF:000001">
    <property type="entry name" value="Phosphoenolpyruvate carboxykinase (ATP)"/>
    <property type="match status" value="1"/>
</dbReference>
<keyword evidence="7 11" id="KW-0067">ATP-binding</keyword>
<name>Q0A5F6_ALKEH</name>
<feature type="binding site" evidence="11">
    <location>
        <position position="234"/>
    </location>
    <ligand>
        <name>Mn(2+)</name>
        <dbReference type="ChEBI" id="CHEBI:29035"/>
    </ligand>
</feature>
<dbReference type="GO" id="GO:0005524">
    <property type="term" value="F:ATP binding"/>
    <property type="evidence" value="ECO:0007669"/>
    <property type="project" value="UniProtKB-UniRule"/>
</dbReference>
<dbReference type="PANTHER" id="PTHR30031:SF0">
    <property type="entry name" value="PHOSPHOENOLPYRUVATE CARBOXYKINASE (ATP)"/>
    <property type="match status" value="1"/>
</dbReference>
<dbReference type="PIRSF" id="PIRSF006294">
    <property type="entry name" value="PEP_crbxkin"/>
    <property type="match status" value="1"/>
</dbReference>
<dbReference type="SUPFAM" id="SSF53795">
    <property type="entry name" value="PEP carboxykinase-like"/>
    <property type="match status" value="1"/>
</dbReference>
<evidence type="ECO:0000313" key="12">
    <source>
        <dbReference type="EMBL" id="ABI57931.1"/>
    </source>
</evidence>
<feature type="binding site" evidence="11">
    <location>
        <position position="299"/>
    </location>
    <ligand>
        <name>ATP</name>
        <dbReference type="ChEBI" id="CHEBI:30616"/>
    </ligand>
</feature>
<comment type="caution">
    <text evidence="11">Lacks conserved residue(s) required for the propagation of feature annotation.</text>
</comment>
<dbReference type="RefSeq" id="WP_011630324.1">
    <property type="nucleotide sequence ID" value="NC_008340.1"/>
</dbReference>